<name>A0ABU5ID54_9BURK</name>
<evidence type="ECO:0000313" key="3">
    <source>
        <dbReference type="EMBL" id="MDZ5457047.1"/>
    </source>
</evidence>
<keyword evidence="2" id="KW-0732">Signal</keyword>
<feature type="signal peptide" evidence="2">
    <location>
        <begin position="1"/>
        <end position="26"/>
    </location>
</feature>
<dbReference type="PROSITE" id="PS51257">
    <property type="entry name" value="PROKAR_LIPOPROTEIN"/>
    <property type="match status" value="1"/>
</dbReference>
<feature type="compositionally biased region" description="Low complexity" evidence="1">
    <location>
        <begin position="128"/>
        <end position="172"/>
    </location>
</feature>
<protein>
    <recommendedName>
        <fullName evidence="5">Lipoprotein</fullName>
    </recommendedName>
</protein>
<organism evidence="3 4">
    <name type="scientific">Azohydromonas lata</name>
    <dbReference type="NCBI Taxonomy" id="45677"/>
    <lineage>
        <taxon>Bacteria</taxon>
        <taxon>Pseudomonadati</taxon>
        <taxon>Pseudomonadota</taxon>
        <taxon>Betaproteobacteria</taxon>
        <taxon>Burkholderiales</taxon>
        <taxon>Sphaerotilaceae</taxon>
        <taxon>Azohydromonas</taxon>
    </lineage>
</organism>
<feature type="chain" id="PRO_5045766992" description="Lipoprotein" evidence="2">
    <location>
        <begin position="27"/>
        <end position="172"/>
    </location>
</feature>
<keyword evidence="4" id="KW-1185">Reference proteome</keyword>
<feature type="region of interest" description="Disordered" evidence="1">
    <location>
        <begin position="27"/>
        <end position="172"/>
    </location>
</feature>
<sequence>MSAQRGFARSRAGVALALSAALLAAACGPRGPGKEDGVVQTKFPGMVSAGGGTSGEVIARTAGGKQAAPPAGTPGIPQGAEGNTGGTAPGGTVAKTEAGNSGVPAAEGPQKAASAGFDPGASGVTPPGVSASAVTSSGAAAGGMSNVPGAVAGASSGAAAGGSRPASSPGVR</sequence>
<evidence type="ECO:0000313" key="4">
    <source>
        <dbReference type="Proteomes" id="UP001293718"/>
    </source>
</evidence>
<reference evidence="3 4" key="1">
    <citation type="submission" date="2023-11" db="EMBL/GenBank/DDBJ databases">
        <title>Draft genome of Azohydromonas lata strain H1 (DSM1123), a polyhydroxyalkanoate producer.</title>
        <authorList>
            <person name="Traversa D."/>
            <person name="D'Addabbo P."/>
            <person name="Pazzani C."/>
            <person name="Manzari C."/>
            <person name="Chiara M."/>
            <person name="Scrascia M."/>
        </authorList>
    </citation>
    <scope>NUCLEOTIDE SEQUENCE [LARGE SCALE GENOMIC DNA]</scope>
    <source>
        <strain evidence="3 4">H1</strain>
    </source>
</reference>
<dbReference type="RefSeq" id="WP_322465471.1">
    <property type="nucleotide sequence ID" value="NZ_JAXOJX010000014.1"/>
</dbReference>
<comment type="caution">
    <text evidence="3">The sequence shown here is derived from an EMBL/GenBank/DDBJ whole genome shotgun (WGS) entry which is preliminary data.</text>
</comment>
<evidence type="ECO:0000256" key="2">
    <source>
        <dbReference type="SAM" id="SignalP"/>
    </source>
</evidence>
<proteinExistence type="predicted"/>
<accession>A0ABU5ID54</accession>
<evidence type="ECO:0000256" key="1">
    <source>
        <dbReference type="SAM" id="MobiDB-lite"/>
    </source>
</evidence>
<dbReference type="Proteomes" id="UP001293718">
    <property type="component" value="Unassembled WGS sequence"/>
</dbReference>
<evidence type="ECO:0008006" key="5">
    <source>
        <dbReference type="Google" id="ProtNLM"/>
    </source>
</evidence>
<gene>
    <name evidence="3" type="ORF">SM757_10745</name>
</gene>
<dbReference type="EMBL" id="JAXOJX010000014">
    <property type="protein sequence ID" value="MDZ5457047.1"/>
    <property type="molecule type" value="Genomic_DNA"/>
</dbReference>